<dbReference type="PANTHER" id="PTHR13237">
    <property type="entry name" value="SOMETHING ABOUT SILENCING PROTEIN 10-RELATED"/>
    <property type="match status" value="1"/>
</dbReference>
<evidence type="ECO:0000313" key="7">
    <source>
        <dbReference type="Proteomes" id="UP000095009"/>
    </source>
</evidence>
<keyword evidence="3" id="KW-0539">Nucleus</keyword>
<protein>
    <recommendedName>
        <fullName evidence="5">Sas10 C-terminal domain-containing protein</fullName>
    </recommendedName>
</protein>
<evidence type="ECO:0000256" key="4">
    <source>
        <dbReference type="SAM" id="MobiDB-lite"/>
    </source>
</evidence>
<feature type="compositionally biased region" description="Basic and acidic residues" evidence="4">
    <location>
        <begin position="126"/>
        <end position="143"/>
    </location>
</feature>
<feature type="region of interest" description="Disordered" evidence="4">
    <location>
        <begin position="523"/>
        <end position="546"/>
    </location>
</feature>
<reference evidence="6 7" key="1">
    <citation type="journal article" date="2016" name="Proc. Natl. Acad. Sci. U.S.A.">
        <title>Comparative genomics of biotechnologically important yeasts.</title>
        <authorList>
            <person name="Riley R."/>
            <person name="Haridas S."/>
            <person name="Wolfe K.H."/>
            <person name="Lopes M.R."/>
            <person name="Hittinger C.T."/>
            <person name="Goeker M."/>
            <person name="Salamov A.A."/>
            <person name="Wisecaver J.H."/>
            <person name="Long T.M."/>
            <person name="Calvey C.H."/>
            <person name="Aerts A.L."/>
            <person name="Barry K.W."/>
            <person name="Choi C."/>
            <person name="Clum A."/>
            <person name="Coughlan A.Y."/>
            <person name="Deshpande S."/>
            <person name="Douglass A.P."/>
            <person name="Hanson S.J."/>
            <person name="Klenk H.-P."/>
            <person name="LaButti K.M."/>
            <person name="Lapidus A."/>
            <person name="Lindquist E.A."/>
            <person name="Lipzen A.M."/>
            <person name="Meier-Kolthoff J.P."/>
            <person name="Ohm R.A."/>
            <person name="Otillar R.P."/>
            <person name="Pangilinan J.L."/>
            <person name="Peng Y."/>
            <person name="Rokas A."/>
            <person name="Rosa C.A."/>
            <person name="Scheuner C."/>
            <person name="Sibirny A.A."/>
            <person name="Slot J.C."/>
            <person name="Stielow J.B."/>
            <person name="Sun H."/>
            <person name="Kurtzman C.P."/>
            <person name="Blackwell M."/>
            <person name="Grigoriev I.V."/>
            <person name="Jeffries T.W."/>
        </authorList>
    </citation>
    <scope>NUCLEOTIDE SEQUENCE [LARGE SCALE GENOMIC DNA]</scope>
    <source>
        <strain evidence="6 7">DSM 6958</strain>
    </source>
</reference>
<dbReference type="GO" id="GO:0032040">
    <property type="term" value="C:small-subunit processome"/>
    <property type="evidence" value="ECO:0007669"/>
    <property type="project" value="TreeGrafter"/>
</dbReference>
<name>A0A1E3PMI5_9ASCO</name>
<comment type="similarity">
    <text evidence="2">Belongs to the SAS10 family.</text>
</comment>
<keyword evidence="7" id="KW-1185">Reference proteome</keyword>
<evidence type="ECO:0000256" key="1">
    <source>
        <dbReference type="ARBA" id="ARBA00004123"/>
    </source>
</evidence>
<evidence type="ECO:0000313" key="6">
    <source>
        <dbReference type="EMBL" id="ODQ66510.1"/>
    </source>
</evidence>
<feature type="region of interest" description="Disordered" evidence="4">
    <location>
        <begin position="427"/>
        <end position="461"/>
    </location>
</feature>
<feature type="compositionally biased region" description="Acidic residues" evidence="4">
    <location>
        <begin position="144"/>
        <end position="153"/>
    </location>
</feature>
<dbReference type="Proteomes" id="UP000095009">
    <property type="component" value="Unassembled WGS sequence"/>
</dbReference>
<feature type="compositionally biased region" description="Acidic residues" evidence="4">
    <location>
        <begin position="444"/>
        <end position="453"/>
    </location>
</feature>
<evidence type="ECO:0000259" key="5">
    <source>
        <dbReference type="Pfam" id="PF09368"/>
    </source>
</evidence>
<feature type="domain" description="Sas10 C-terminal" evidence="5">
    <location>
        <begin position="510"/>
        <end position="583"/>
    </location>
</feature>
<dbReference type="STRING" id="857566.A0A1E3PMI5"/>
<sequence length="585" mass="66507">MARKSGNKAPTNPNTWEDMEHDEVDTFHEQQDNILLEKANGGRKSVSYDAYSSDDDEVLALSGQESSEDEEDQEEEDQEHEESDDQDDEEIFGKKKKAEEEDDDEEGWGSAKGNYYGADDAEDDEDAKREEQEALRIQKKQLEDMDEDAFVDDEDFDVWNKETKEKENSGLNKSINDLLPQQDLTKLSSSEKLTVLEQSYPEILPLAEELSDLTDKLADFDSSEESEELLKVQRVALLTYIATINAYFALFITKVQEGKVNLKDHPVMEGILKAREAWRLASNLKGEDNMYGDLSAKEGEEEDEIEDLNVSDIESDIEDIIDSNKRKTADSDDEYADMPAKSINNGDDDFNIDLPTVTRPAKKTKISSKKSDFGESSSIDDIDAEEKSARKKSLRFYTSKIDQQALKNKNKYTGDVDLPYKERRFERQQRLAEEARKRGLTEGADLDDNDYNSEEEKTAGSIKKSFDKSYYDTIQNGAKEKKANRMASHDMAVQAAKEGKLKEVQELAGEDGKRAVNYQILKNKGLTPHRNKDNRNSRVKKRKKYEAAKKKLTSIRQVYKAPTSTYAGEKTGIKKNLSRSVRFSG</sequence>
<feature type="region of interest" description="Disordered" evidence="4">
    <location>
        <begin position="1"/>
        <end position="153"/>
    </location>
</feature>
<dbReference type="AlphaFoldDB" id="A0A1E3PMI5"/>
<dbReference type="EMBL" id="KV454408">
    <property type="protein sequence ID" value="ODQ66510.1"/>
    <property type="molecule type" value="Genomic_DNA"/>
</dbReference>
<feature type="compositionally biased region" description="Basic and acidic residues" evidence="4">
    <location>
        <begin position="427"/>
        <end position="440"/>
    </location>
</feature>
<dbReference type="GO" id="GO:0000462">
    <property type="term" value="P:maturation of SSU-rRNA from tricistronic rRNA transcript (SSU-rRNA, 5.8S rRNA, LSU-rRNA)"/>
    <property type="evidence" value="ECO:0007669"/>
    <property type="project" value="TreeGrafter"/>
</dbReference>
<feature type="region of interest" description="Disordered" evidence="4">
    <location>
        <begin position="321"/>
        <end position="394"/>
    </location>
</feature>
<proteinExistence type="inferred from homology"/>
<feature type="compositionally biased region" description="Acidic residues" evidence="4">
    <location>
        <begin position="66"/>
        <end position="90"/>
    </location>
</feature>
<dbReference type="PANTHER" id="PTHR13237:SF8">
    <property type="entry name" value="SOMETHING ABOUT SILENCING PROTEIN 10"/>
    <property type="match status" value="1"/>
</dbReference>
<comment type="subcellular location">
    <subcellularLocation>
        <location evidence="1">Nucleus</location>
    </subcellularLocation>
</comment>
<dbReference type="OrthoDB" id="1924577at2759"/>
<dbReference type="InterPro" id="IPR018972">
    <property type="entry name" value="Sas10_C_dom"/>
</dbReference>
<evidence type="ECO:0000256" key="3">
    <source>
        <dbReference type="ARBA" id="ARBA00023242"/>
    </source>
</evidence>
<evidence type="ECO:0000256" key="2">
    <source>
        <dbReference type="ARBA" id="ARBA00010979"/>
    </source>
</evidence>
<accession>A0A1E3PMI5</accession>
<organism evidence="6 7">
    <name type="scientific">Nadsonia fulvescens var. elongata DSM 6958</name>
    <dbReference type="NCBI Taxonomy" id="857566"/>
    <lineage>
        <taxon>Eukaryota</taxon>
        <taxon>Fungi</taxon>
        <taxon>Dikarya</taxon>
        <taxon>Ascomycota</taxon>
        <taxon>Saccharomycotina</taxon>
        <taxon>Dipodascomycetes</taxon>
        <taxon>Dipodascales</taxon>
        <taxon>Dipodascales incertae sedis</taxon>
        <taxon>Nadsonia</taxon>
    </lineage>
</organism>
<gene>
    <name evidence="6" type="ORF">NADFUDRAFT_82305</name>
</gene>
<dbReference type="Pfam" id="PF09368">
    <property type="entry name" value="Sas10"/>
    <property type="match status" value="1"/>
</dbReference>